<organism evidence="2 3">
    <name type="scientific">Dactylosporangium fulvum</name>
    <dbReference type="NCBI Taxonomy" id="53359"/>
    <lineage>
        <taxon>Bacteria</taxon>
        <taxon>Bacillati</taxon>
        <taxon>Actinomycetota</taxon>
        <taxon>Actinomycetes</taxon>
        <taxon>Micromonosporales</taxon>
        <taxon>Micromonosporaceae</taxon>
        <taxon>Dactylosporangium</taxon>
    </lineage>
</organism>
<feature type="region of interest" description="Disordered" evidence="1">
    <location>
        <begin position="1"/>
        <end position="23"/>
    </location>
</feature>
<evidence type="ECO:0000256" key="1">
    <source>
        <dbReference type="SAM" id="MobiDB-lite"/>
    </source>
</evidence>
<dbReference type="Proteomes" id="UP001059617">
    <property type="component" value="Chromosome"/>
</dbReference>
<dbReference type="EMBL" id="CP073720">
    <property type="protein sequence ID" value="UWP83838.1"/>
    <property type="molecule type" value="Genomic_DNA"/>
</dbReference>
<evidence type="ECO:0000313" key="2">
    <source>
        <dbReference type="EMBL" id="UWP83838.1"/>
    </source>
</evidence>
<reference evidence="2" key="2">
    <citation type="submission" date="2022-09" db="EMBL/GenBank/DDBJ databases">
        <title>Biosynthetic gene clusters of Dactylosporangioum fulvum.</title>
        <authorList>
            <person name="Caradec T."/>
        </authorList>
    </citation>
    <scope>NUCLEOTIDE SEQUENCE</scope>
    <source>
        <strain evidence="2">NRRL B-16292</strain>
    </source>
</reference>
<gene>
    <name evidence="2" type="ORF">Dfulv_06145</name>
</gene>
<dbReference type="RefSeq" id="WP_259861645.1">
    <property type="nucleotide sequence ID" value="NZ_BAAAST010000019.1"/>
</dbReference>
<proteinExistence type="predicted"/>
<protein>
    <submittedName>
        <fullName evidence="2">Uncharacterized protein</fullName>
    </submittedName>
</protein>
<evidence type="ECO:0000313" key="3">
    <source>
        <dbReference type="Proteomes" id="UP001059617"/>
    </source>
</evidence>
<accession>A0ABY5W1H0</accession>
<sequence>MRLTPGSLLPFGPVNDRSAAPRREAMRQVAETCLASAMAKMFLAAHTPR</sequence>
<reference evidence="2" key="1">
    <citation type="submission" date="2021-04" db="EMBL/GenBank/DDBJ databases">
        <authorList>
            <person name="Hartkoorn R.C."/>
            <person name="Beaudoing E."/>
            <person name="Hot D."/>
        </authorList>
    </citation>
    <scope>NUCLEOTIDE SEQUENCE</scope>
    <source>
        <strain evidence="2">NRRL B-16292</strain>
    </source>
</reference>
<keyword evidence="3" id="KW-1185">Reference proteome</keyword>
<name>A0ABY5W1H0_9ACTN</name>